<dbReference type="InterPro" id="IPR029016">
    <property type="entry name" value="GAF-like_dom_sf"/>
</dbReference>
<feature type="domain" description="HTH iclR-type" evidence="4">
    <location>
        <begin position="1"/>
        <end position="63"/>
    </location>
</feature>
<proteinExistence type="predicted"/>
<evidence type="ECO:0000313" key="6">
    <source>
        <dbReference type="EMBL" id="SBW07809.1"/>
    </source>
</evidence>
<dbReference type="SUPFAM" id="SSF55781">
    <property type="entry name" value="GAF domain-like"/>
    <property type="match status" value="1"/>
</dbReference>
<dbReference type="SMART" id="SM00346">
    <property type="entry name" value="HTH_ICLR"/>
    <property type="match status" value="1"/>
</dbReference>
<accession>A0A212K7T2</accession>
<dbReference type="InterPro" id="IPR036390">
    <property type="entry name" value="WH_DNA-bd_sf"/>
</dbReference>
<dbReference type="GO" id="GO:0045892">
    <property type="term" value="P:negative regulation of DNA-templated transcription"/>
    <property type="evidence" value="ECO:0007669"/>
    <property type="project" value="TreeGrafter"/>
</dbReference>
<gene>
    <name evidence="6" type="ORF">KL86DPRO_30121</name>
</gene>
<reference evidence="6" key="1">
    <citation type="submission" date="2016-04" db="EMBL/GenBank/DDBJ databases">
        <authorList>
            <person name="Evans L.H."/>
            <person name="Alamgir A."/>
            <person name="Owens N."/>
            <person name="Weber N.D."/>
            <person name="Virtaneva K."/>
            <person name="Barbian K."/>
            <person name="Babar A."/>
            <person name="Rosenke K."/>
        </authorList>
    </citation>
    <scope>NUCLEOTIDE SEQUENCE</scope>
    <source>
        <strain evidence="6">86</strain>
    </source>
</reference>
<dbReference type="AlphaFoldDB" id="A0A212K7T2"/>
<dbReference type="InterPro" id="IPR036388">
    <property type="entry name" value="WH-like_DNA-bd_sf"/>
</dbReference>
<dbReference type="Pfam" id="PF01614">
    <property type="entry name" value="IclR_C"/>
    <property type="match status" value="1"/>
</dbReference>
<dbReference type="InterPro" id="IPR050707">
    <property type="entry name" value="HTH_MetabolicPath_Reg"/>
</dbReference>
<dbReference type="GO" id="GO:0003700">
    <property type="term" value="F:DNA-binding transcription factor activity"/>
    <property type="evidence" value="ECO:0007669"/>
    <property type="project" value="TreeGrafter"/>
</dbReference>
<dbReference type="InterPro" id="IPR005471">
    <property type="entry name" value="Tscrpt_reg_IclR_N"/>
</dbReference>
<evidence type="ECO:0000259" key="5">
    <source>
        <dbReference type="PROSITE" id="PS51078"/>
    </source>
</evidence>
<keyword evidence="1" id="KW-0805">Transcription regulation</keyword>
<organism evidence="6">
    <name type="scientific">uncultured delta proteobacterium</name>
    <dbReference type="NCBI Taxonomy" id="34034"/>
    <lineage>
        <taxon>Bacteria</taxon>
        <taxon>Deltaproteobacteria</taxon>
        <taxon>environmental samples</taxon>
    </lineage>
</organism>
<dbReference type="PANTHER" id="PTHR30136">
    <property type="entry name" value="HELIX-TURN-HELIX TRANSCRIPTIONAL REGULATOR, ICLR FAMILY"/>
    <property type="match status" value="1"/>
</dbReference>
<dbReference type="GO" id="GO:0003677">
    <property type="term" value="F:DNA binding"/>
    <property type="evidence" value="ECO:0007669"/>
    <property type="project" value="UniProtKB-KW"/>
</dbReference>
<dbReference type="Pfam" id="PF09339">
    <property type="entry name" value="HTH_IclR"/>
    <property type="match status" value="1"/>
</dbReference>
<dbReference type="Gene3D" id="1.10.10.10">
    <property type="entry name" value="Winged helix-like DNA-binding domain superfamily/Winged helix DNA-binding domain"/>
    <property type="match status" value="1"/>
</dbReference>
<protein>
    <submittedName>
        <fullName evidence="6">Transcriptional regulator, IclR family, C-terminal domain protein</fullName>
    </submittedName>
</protein>
<evidence type="ECO:0000256" key="1">
    <source>
        <dbReference type="ARBA" id="ARBA00023015"/>
    </source>
</evidence>
<dbReference type="EMBL" id="FLUQ01000003">
    <property type="protein sequence ID" value="SBW07809.1"/>
    <property type="molecule type" value="Genomic_DNA"/>
</dbReference>
<dbReference type="PANTHER" id="PTHR30136:SF24">
    <property type="entry name" value="HTH-TYPE TRANSCRIPTIONAL REPRESSOR ALLR"/>
    <property type="match status" value="1"/>
</dbReference>
<dbReference type="InterPro" id="IPR014757">
    <property type="entry name" value="Tscrpt_reg_IclR_C"/>
</dbReference>
<evidence type="ECO:0000256" key="2">
    <source>
        <dbReference type="ARBA" id="ARBA00023125"/>
    </source>
</evidence>
<sequence length="247" mass="27107">MQSLDRALRVLEQLGEKGEPVSISELAEATQLPPSTVHRILQTFAKKDYVAHNPQTHLYHLGPAWIQIGAAAARMVNLSEVCRPVLTELMQATGEDAFLVVRVGRHGVAIERVEGPNTLKVVERRGWEMELHCGGIRRSLLAFLPEEEIEAYIAGGLEVYTDNTISDPDTLRATLAQIRRDGVGVSCGEYIPQAVGTGAPVFDARDRVVGSIGVVMPVFRATDEARAMVSAEVRRYAQKVSRLLGKR</sequence>
<name>A0A212K7T2_9DELT</name>
<evidence type="ECO:0000256" key="3">
    <source>
        <dbReference type="ARBA" id="ARBA00023163"/>
    </source>
</evidence>
<evidence type="ECO:0000259" key="4">
    <source>
        <dbReference type="PROSITE" id="PS51077"/>
    </source>
</evidence>
<keyword evidence="3" id="KW-0804">Transcription</keyword>
<dbReference type="Gene3D" id="3.30.450.40">
    <property type="match status" value="1"/>
</dbReference>
<keyword evidence="2" id="KW-0238">DNA-binding</keyword>
<dbReference type="PROSITE" id="PS51077">
    <property type="entry name" value="HTH_ICLR"/>
    <property type="match status" value="1"/>
</dbReference>
<feature type="domain" description="IclR-ED" evidence="5">
    <location>
        <begin position="64"/>
        <end position="246"/>
    </location>
</feature>
<dbReference type="FunFam" id="1.10.10.10:FF:000056">
    <property type="entry name" value="IclR family transcriptional regulator"/>
    <property type="match status" value="1"/>
</dbReference>
<dbReference type="PROSITE" id="PS51078">
    <property type="entry name" value="ICLR_ED"/>
    <property type="match status" value="1"/>
</dbReference>
<dbReference type="SUPFAM" id="SSF46785">
    <property type="entry name" value="Winged helix' DNA-binding domain"/>
    <property type="match status" value="1"/>
</dbReference>